<sequence length="136" mass="15806">MWWKLIRGHLDDIGLIIHPIYDCFFRKLEANGSVTFLILHVDDILGQNDNPDPKIRHVLRHFEDLCKQLRATDPNPLNGNLFLGVRYSSLANGAWSANQVEYIERLVKRIDPVILTKQTIVTTMIYRQRLARSPSR</sequence>
<protein>
    <recommendedName>
        <fullName evidence="3">Reverse transcriptase</fullName>
    </recommendedName>
</protein>
<reference evidence="2" key="1">
    <citation type="journal article" date="2023" name="Commun. Biol.">
        <title>Genome analysis of Parmales, the sister group of diatoms, reveals the evolutionary specialization of diatoms from phago-mixotrophs to photoautotrophs.</title>
        <authorList>
            <person name="Ban H."/>
            <person name="Sato S."/>
            <person name="Yoshikawa S."/>
            <person name="Yamada K."/>
            <person name="Nakamura Y."/>
            <person name="Ichinomiya M."/>
            <person name="Sato N."/>
            <person name="Blanc-Mathieu R."/>
            <person name="Endo H."/>
            <person name="Kuwata A."/>
            <person name="Ogata H."/>
        </authorList>
    </citation>
    <scope>NUCLEOTIDE SEQUENCE [LARGE SCALE GENOMIC DNA]</scope>
</reference>
<evidence type="ECO:0000313" key="1">
    <source>
        <dbReference type="EMBL" id="GMH49887.1"/>
    </source>
</evidence>
<dbReference type="Proteomes" id="UP001162640">
    <property type="component" value="Unassembled WGS sequence"/>
</dbReference>
<evidence type="ECO:0008006" key="3">
    <source>
        <dbReference type="Google" id="ProtNLM"/>
    </source>
</evidence>
<comment type="caution">
    <text evidence="1">The sequence shown here is derived from an EMBL/GenBank/DDBJ whole genome shotgun (WGS) entry which is preliminary data.</text>
</comment>
<proteinExistence type="predicted"/>
<organism evidence="1 2">
    <name type="scientific">Triparma laevis f. inornata</name>
    <dbReference type="NCBI Taxonomy" id="1714386"/>
    <lineage>
        <taxon>Eukaryota</taxon>
        <taxon>Sar</taxon>
        <taxon>Stramenopiles</taxon>
        <taxon>Ochrophyta</taxon>
        <taxon>Bolidophyceae</taxon>
        <taxon>Parmales</taxon>
        <taxon>Triparmaceae</taxon>
        <taxon>Triparma</taxon>
    </lineage>
</organism>
<dbReference type="AlphaFoldDB" id="A0A9W6Z8C9"/>
<name>A0A9W6Z8C9_9STRA</name>
<evidence type="ECO:0000313" key="2">
    <source>
        <dbReference type="Proteomes" id="UP001162640"/>
    </source>
</evidence>
<accession>A0A9W6Z8C9</accession>
<dbReference type="EMBL" id="BLQM01000012">
    <property type="protein sequence ID" value="GMH49887.1"/>
    <property type="molecule type" value="Genomic_DNA"/>
</dbReference>
<gene>
    <name evidence="1" type="ORF">TL16_g00645</name>
</gene>